<organism evidence="10 11">
    <name type="scientific">Aquabacterium commune</name>
    <dbReference type="NCBI Taxonomy" id="70586"/>
    <lineage>
        <taxon>Bacteria</taxon>
        <taxon>Pseudomonadati</taxon>
        <taxon>Pseudomonadota</taxon>
        <taxon>Betaproteobacteria</taxon>
        <taxon>Burkholderiales</taxon>
        <taxon>Aquabacterium</taxon>
    </lineage>
</organism>
<reference evidence="10 11" key="1">
    <citation type="submission" date="2019-03" db="EMBL/GenBank/DDBJ databases">
        <title>Genomic Encyclopedia of Type Strains, Phase IV (KMG-IV): sequencing the most valuable type-strain genomes for metagenomic binning, comparative biology and taxonomic classification.</title>
        <authorList>
            <person name="Goeker M."/>
        </authorList>
    </citation>
    <scope>NUCLEOTIDE SEQUENCE [LARGE SCALE GENOMIC DNA]</scope>
    <source>
        <strain evidence="10 11">DSM 11901</strain>
    </source>
</reference>
<evidence type="ECO:0000256" key="9">
    <source>
        <dbReference type="SAM" id="MobiDB-lite"/>
    </source>
</evidence>
<dbReference type="SUPFAM" id="SSF56954">
    <property type="entry name" value="Outer membrane efflux proteins (OEP)"/>
    <property type="match status" value="1"/>
</dbReference>
<dbReference type="EMBL" id="SNXW01000007">
    <property type="protein sequence ID" value="TDP81681.1"/>
    <property type="molecule type" value="Genomic_DNA"/>
</dbReference>
<comment type="similarity">
    <text evidence="2">Belongs to the outer membrane factor (OMF) (TC 1.B.17) family.</text>
</comment>
<evidence type="ECO:0000256" key="6">
    <source>
        <dbReference type="ARBA" id="ARBA00023136"/>
    </source>
</evidence>
<feature type="coiled-coil region" evidence="8">
    <location>
        <begin position="397"/>
        <end position="439"/>
    </location>
</feature>
<accession>A0A4R6R6U2</accession>
<evidence type="ECO:0000256" key="8">
    <source>
        <dbReference type="SAM" id="Coils"/>
    </source>
</evidence>
<keyword evidence="8" id="KW-0175">Coiled coil</keyword>
<feature type="region of interest" description="Disordered" evidence="9">
    <location>
        <begin position="1"/>
        <end position="23"/>
    </location>
</feature>
<dbReference type="Gene3D" id="1.20.1600.10">
    <property type="entry name" value="Outer membrane efflux proteins (OEP)"/>
    <property type="match status" value="1"/>
</dbReference>
<evidence type="ECO:0000256" key="2">
    <source>
        <dbReference type="ARBA" id="ARBA00007613"/>
    </source>
</evidence>
<feature type="region of interest" description="Disordered" evidence="9">
    <location>
        <begin position="288"/>
        <end position="309"/>
    </location>
</feature>
<protein>
    <submittedName>
        <fullName evidence="10">Outer membrane protein TolC</fullName>
    </submittedName>
</protein>
<evidence type="ECO:0000256" key="5">
    <source>
        <dbReference type="ARBA" id="ARBA00022692"/>
    </source>
</evidence>
<dbReference type="GO" id="GO:1990281">
    <property type="term" value="C:efflux pump complex"/>
    <property type="evidence" value="ECO:0007669"/>
    <property type="project" value="TreeGrafter"/>
</dbReference>
<keyword evidence="3" id="KW-0813">Transport</keyword>
<dbReference type="PANTHER" id="PTHR30026">
    <property type="entry name" value="OUTER MEMBRANE PROTEIN TOLC"/>
    <property type="match status" value="1"/>
</dbReference>
<dbReference type="InterPro" id="IPR003423">
    <property type="entry name" value="OMP_efflux"/>
</dbReference>
<evidence type="ECO:0000256" key="4">
    <source>
        <dbReference type="ARBA" id="ARBA00022452"/>
    </source>
</evidence>
<comment type="caution">
    <text evidence="10">The sequence shown here is derived from an EMBL/GenBank/DDBJ whole genome shotgun (WGS) entry which is preliminary data.</text>
</comment>
<evidence type="ECO:0000256" key="3">
    <source>
        <dbReference type="ARBA" id="ARBA00022448"/>
    </source>
</evidence>
<evidence type="ECO:0000256" key="1">
    <source>
        <dbReference type="ARBA" id="ARBA00004442"/>
    </source>
</evidence>
<dbReference type="GO" id="GO:0009279">
    <property type="term" value="C:cell outer membrane"/>
    <property type="evidence" value="ECO:0007669"/>
    <property type="project" value="UniProtKB-SubCell"/>
</dbReference>
<evidence type="ECO:0000313" key="11">
    <source>
        <dbReference type="Proteomes" id="UP000294593"/>
    </source>
</evidence>
<evidence type="ECO:0000313" key="10">
    <source>
        <dbReference type="EMBL" id="TDP81681.1"/>
    </source>
</evidence>
<dbReference type="Proteomes" id="UP000294593">
    <property type="component" value="Unassembled WGS sequence"/>
</dbReference>
<dbReference type="AlphaFoldDB" id="A0A4R6R6U2"/>
<dbReference type="GO" id="GO:0015562">
    <property type="term" value="F:efflux transmembrane transporter activity"/>
    <property type="evidence" value="ECO:0007669"/>
    <property type="project" value="InterPro"/>
</dbReference>
<keyword evidence="4" id="KW-1134">Transmembrane beta strand</keyword>
<dbReference type="InterPro" id="IPR051906">
    <property type="entry name" value="TolC-like"/>
</dbReference>
<dbReference type="Pfam" id="PF02321">
    <property type="entry name" value="OEP"/>
    <property type="match status" value="2"/>
</dbReference>
<evidence type="ECO:0000256" key="7">
    <source>
        <dbReference type="ARBA" id="ARBA00023237"/>
    </source>
</evidence>
<name>A0A4R6R6U2_9BURK</name>
<proteinExistence type="inferred from homology"/>
<dbReference type="GO" id="GO:0015288">
    <property type="term" value="F:porin activity"/>
    <property type="evidence" value="ECO:0007669"/>
    <property type="project" value="TreeGrafter"/>
</dbReference>
<comment type="subcellular location">
    <subcellularLocation>
        <location evidence="1">Cell outer membrane</location>
    </subcellularLocation>
</comment>
<gene>
    <name evidence="10" type="ORF">EV672_107112</name>
</gene>
<feature type="compositionally biased region" description="Basic and acidic residues" evidence="9">
    <location>
        <begin position="1"/>
        <end position="11"/>
    </location>
</feature>
<feature type="region of interest" description="Disordered" evidence="9">
    <location>
        <begin position="345"/>
        <end position="371"/>
    </location>
</feature>
<sequence length="526" mass="56449">MHRETNGDNEGRYSATAPTAPGRRLVPLAPHPSSIGLQLHVCAAVIVTAACWHSAHALTLSQHLSWPSAPTRTSPATAEVMASIGVPSTPPTAASSQAATTWAALLGGLDQAPGVKEAKARAEASQAISEQSQARAWLPRVDASVRTDEQRQRYNGLATRTPSSASTLQATLPLWRPADRANARADDAVAEQAQWQASLRRQSLARELSQSYLSAVEAAEQTRLTRAYLAALEQQARAHQKRLQAGLGTVLDALETRARQEQALAQSEQLLSRLCSLTLTLNRLSGMPAAPPDGLNPHSPEDPDVTLPPLQDATAQALSSHPEVLDARAGVRGSLETIRARDAERWQPTLDATAGHSRTRQTQRFEGQSDRQDIRTEAVGLVLNWPLFSSGFQQARQREAAALLSAAQARLDDAEARVATELQDAYQRHEQARRQQARQEAVVASTQATLDAVQKAWLAGLRGTTELLDAQQRLHNARMAHASARVATLQAGSDALALLGLLDATHIAPWLGLFDAASTSFAPSSP</sequence>
<keyword evidence="5" id="KW-0812">Transmembrane</keyword>
<keyword evidence="11" id="KW-1185">Reference proteome</keyword>
<keyword evidence="7" id="KW-0998">Cell outer membrane</keyword>
<dbReference type="PANTHER" id="PTHR30026:SF20">
    <property type="entry name" value="OUTER MEMBRANE PROTEIN TOLC"/>
    <property type="match status" value="1"/>
</dbReference>
<keyword evidence="6" id="KW-0472">Membrane</keyword>